<organism evidence="2 3">
    <name type="scientific">Thiocystis violascens (strain ATCC 17096 / DSM 198 / 6111)</name>
    <name type="common">Chromatium violascens</name>
    <dbReference type="NCBI Taxonomy" id="765911"/>
    <lineage>
        <taxon>Bacteria</taxon>
        <taxon>Pseudomonadati</taxon>
        <taxon>Pseudomonadota</taxon>
        <taxon>Gammaproteobacteria</taxon>
        <taxon>Chromatiales</taxon>
        <taxon>Chromatiaceae</taxon>
        <taxon>Thiocystis</taxon>
    </lineage>
</organism>
<dbReference type="PRINTS" id="PR00313">
    <property type="entry name" value="CABNDNGRPT"/>
</dbReference>
<evidence type="ECO:0008006" key="4">
    <source>
        <dbReference type="Google" id="ProtNLM"/>
    </source>
</evidence>
<dbReference type="KEGG" id="tvi:Thivi_1944"/>
<proteinExistence type="predicted"/>
<accession>I3YA85</accession>
<dbReference type="OrthoDB" id="5773114at2"/>
<dbReference type="STRING" id="765911.Thivi_1944"/>
<dbReference type="SUPFAM" id="SSF51120">
    <property type="entry name" value="beta-Roll"/>
    <property type="match status" value="1"/>
</dbReference>
<keyword evidence="1" id="KW-0106">Calcium</keyword>
<evidence type="ECO:0000256" key="1">
    <source>
        <dbReference type="ARBA" id="ARBA00022837"/>
    </source>
</evidence>
<keyword evidence="3" id="KW-1185">Reference proteome</keyword>
<gene>
    <name evidence="2" type="ordered locus">Thivi_1944</name>
</gene>
<evidence type="ECO:0000313" key="3">
    <source>
        <dbReference type="Proteomes" id="UP000006062"/>
    </source>
</evidence>
<dbReference type="eggNOG" id="COG4625">
    <property type="taxonomic scope" value="Bacteria"/>
</dbReference>
<dbReference type="HOGENOM" id="CLU_274282_0_0_6"/>
<dbReference type="InterPro" id="IPR001343">
    <property type="entry name" value="Hemolysn_Ca-bd"/>
</dbReference>
<dbReference type="Pfam" id="PF00353">
    <property type="entry name" value="HemolysinCabind"/>
    <property type="match status" value="3"/>
</dbReference>
<protein>
    <recommendedName>
        <fullName evidence="4">Calcium-binding protein</fullName>
    </recommendedName>
</protein>
<dbReference type="Gene3D" id="2.150.10.10">
    <property type="entry name" value="Serralysin-like metalloprotease, C-terminal"/>
    <property type="match status" value="1"/>
</dbReference>
<dbReference type="InterPro" id="IPR011049">
    <property type="entry name" value="Serralysin-like_metalloprot_C"/>
</dbReference>
<dbReference type="Proteomes" id="UP000006062">
    <property type="component" value="Chromosome"/>
</dbReference>
<dbReference type="EMBL" id="CP003154">
    <property type="protein sequence ID" value="AFL73903.1"/>
    <property type="molecule type" value="Genomic_DNA"/>
</dbReference>
<dbReference type="RefSeq" id="WP_014778360.1">
    <property type="nucleotide sequence ID" value="NC_018012.1"/>
</dbReference>
<evidence type="ECO:0000313" key="2">
    <source>
        <dbReference type="EMBL" id="AFL73903.1"/>
    </source>
</evidence>
<reference evidence="2 3" key="1">
    <citation type="submission" date="2012-06" db="EMBL/GenBank/DDBJ databases">
        <title>Complete sequence of Thiocystis violascens DSM 198.</title>
        <authorList>
            <consortium name="US DOE Joint Genome Institute"/>
            <person name="Lucas S."/>
            <person name="Han J."/>
            <person name="Lapidus A."/>
            <person name="Cheng J.-F."/>
            <person name="Goodwin L."/>
            <person name="Pitluck S."/>
            <person name="Peters L."/>
            <person name="Ovchinnikova G."/>
            <person name="Teshima H."/>
            <person name="Detter J.C."/>
            <person name="Han C."/>
            <person name="Tapia R."/>
            <person name="Land M."/>
            <person name="Hauser L."/>
            <person name="Kyrpides N."/>
            <person name="Ivanova N."/>
            <person name="Pagani I."/>
            <person name="Vogl K."/>
            <person name="Liu Z."/>
            <person name="Frigaard N.-U."/>
            <person name="Bryant D."/>
            <person name="Woyke T."/>
        </authorList>
    </citation>
    <scope>NUCLEOTIDE SEQUENCE [LARGE SCALE GENOMIC DNA]</scope>
    <source>
        <strain evidence="3">ATCC 17096 / DSM 198 / 6111</strain>
    </source>
</reference>
<sequence>MALQTFDANYYLAQNGDVAQAVNAGFFTAEQHYLMYGQFEGRNPNAVFNTAGYVAANLDVVGAVPSVFNSYLQHFELYGVTEGRAPGANTFDEAAYLAANTDVADAVAAGIFTSGYEHFVLYGQAEGRPNGVVDDGTGGQTFTLTTNQDIFNGGANADIIRGVAGVQVGQQDQTTLNSSDILDGGAGDDSLVVNMTGPQYLGGATVKNIETLQIGTNLANDALTAFDMNVNQGAFEVTGVNTLTYDQITTNERLVVQNVVPVAAGGVSPTLVWANEAGSAAGTIATTYRQATIAGTADNQAVELRNVDAAQPLSQGTDDGTLLIAGGMETITITSSGTVAQNTLNNVQAVNAGVLNGVIYNDVGTGNNNVRADVLSNGTLTKVVLEGDTAIGRVAGVVSATNGLTNRVWAASPAAGLVDGDLGLTTAASSSNLLSVGSRVTEIDATTMTAAANVRFTAKTDGAATNVTFKGGEAGDYAEFELGNVTATGNAGADTFAFITRAAGVTNSTYGSGDTIDGGDGADTLLLGMNGVGTYTLSTTEFQNTTGIDVLDLRGAVNTVTVSSTLVDGADAGKFEIHTDRVVRTAVDNALNPAAGTTNGTEDALVNVINLTDLSGSQGVKFVGGSGSDRLVLDNAAFNQNMELNGGTEETSVGNVAGDYDTLTVIDNAVLDRTDIANASNFEGLVLVESGTGNTTFSLEMTEAFLLANTKASDLVFATTSINDTVFQIGTNNAANGNALEAGDVVSIDVTDLFNTATNAVKASVAARSIDTNVLTGAGVTVNYVYNGVTYATLAALTAALPTVGAAAVLNGNDAVGRVDVMGSAANVAGATGIVFTSGVGPQAVLGTNNNDTFTLSQADTVTGGDGLDTVTFNAGSGGAQVTLGGTGADTVTQNVSITDGVGILNMAAGGTLNIAANFGAAYDMNATAGNYVFGAATTVNVTAVQTGLTIENGATVTTTASAGGTFTLGTGGQTFTGTGATAYIVTGGAGADRITTGTGADTIILGQTNDSVTGGTGIDTFRVDDAGATSDVILDFTVGVGGDRIQISEALTAVAGVNTLVAAIGTTAQVATQLGVDANNVNVAVITDLGYASAVAAINALDASTAIAEADGTVLVFFNTTTSRAEVYYEANMTTVGGVTPEQLATLDNITTLAGLTGIVGTNFDVIA</sequence>
<dbReference type="GO" id="GO:0005509">
    <property type="term" value="F:calcium ion binding"/>
    <property type="evidence" value="ECO:0007669"/>
    <property type="project" value="InterPro"/>
</dbReference>
<name>I3YA85_THIV6</name>
<dbReference type="AlphaFoldDB" id="I3YA85"/>